<feature type="region of interest" description="Disordered" evidence="1">
    <location>
        <begin position="636"/>
        <end position="663"/>
    </location>
</feature>
<feature type="region of interest" description="Disordered" evidence="1">
    <location>
        <begin position="47"/>
        <end position="69"/>
    </location>
</feature>
<dbReference type="EMBL" id="OOIN01000007">
    <property type="protein sequence ID" value="SPO24146.1"/>
    <property type="molecule type" value="Genomic_DNA"/>
</dbReference>
<protein>
    <submittedName>
        <fullName evidence="2">Uncharacterized protein</fullName>
    </submittedName>
</protein>
<feature type="region of interest" description="Disordered" evidence="1">
    <location>
        <begin position="1037"/>
        <end position="1127"/>
    </location>
</feature>
<feature type="compositionally biased region" description="Polar residues" evidence="1">
    <location>
        <begin position="1051"/>
        <end position="1061"/>
    </location>
</feature>
<feature type="compositionally biased region" description="Low complexity" evidence="1">
    <location>
        <begin position="293"/>
        <end position="303"/>
    </location>
</feature>
<feature type="region of interest" description="Disordered" evidence="1">
    <location>
        <begin position="287"/>
        <end position="306"/>
    </location>
</feature>
<feature type="compositionally biased region" description="Low complexity" evidence="1">
    <location>
        <begin position="161"/>
        <end position="175"/>
    </location>
</feature>
<dbReference type="AlphaFoldDB" id="A0A5C3E3N3"/>
<name>A0A5C3E3N3_9BASI</name>
<feature type="region of interest" description="Disordered" evidence="1">
    <location>
        <begin position="957"/>
        <end position="1004"/>
    </location>
</feature>
<reference evidence="2 3" key="1">
    <citation type="submission" date="2018-03" db="EMBL/GenBank/DDBJ databases">
        <authorList>
            <person name="Guldener U."/>
        </authorList>
    </citation>
    <scope>NUCLEOTIDE SEQUENCE [LARGE SCALE GENOMIC DNA]</scope>
    <source>
        <strain evidence="2 3">NBRC100155</strain>
    </source>
</reference>
<feature type="region of interest" description="Disordered" evidence="1">
    <location>
        <begin position="785"/>
        <end position="816"/>
    </location>
</feature>
<feature type="compositionally biased region" description="Low complexity" evidence="1">
    <location>
        <begin position="1037"/>
        <end position="1050"/>
    </location>
</feature>
<feature type="region of interest" description="Disordered" evidence="1">
    <location>
        <begin position="143"/>
        <end position="175"/>
    </location>
</feature>
<accession>A0A5C3E3N3</accession>
<evidence type="ECO:0000313" key="2">
    <source>
        <dbReference type="EMBL" id="SPO24146.1"/>
    </source>
</evidence>
<evidence type="ECO:0000256" key="1">
    <source>
        <dbReference type="SAM" id="MobiDB-lite"/>
    </source>
</evidence>
<feature type="region of interest" description="Disordered" evidence="1">
    <location>
        <begin position="1163"/>
        <end position="1195"/>
    </location>
</feature>
<feature type="compositionally biased region" description="Low complexity" evidence="1">
    <location>
        <begin position="1096"/>
        <end position="1127"/>
    </location>
</feature>
<dbReference type="OrthoDB" id="2556353at2759"/>
<gene>
    <name evidence="2" type="ORF">UTRI_03414</name>
</gene>
<proteinExistence type="predicted"/>
<dbReference type="Proteomes" id="UP000324022">
    <property type="component" value="Unassembled WGS sequence"/>
</dbReference>
<evidence type="ECO:0000313" key="3">
    <source>
        <dbReference type="Proteomes" id="UP000324022"/>
    </source>
</evidence>
<organism evidence="2 3">
    <name type="scientific">Ustilago trichophora</name>
    <dbReference type="NCBI Taxonomy" id="86804"/>
    <lineage>
        <taxon>Eukaryota</taxon>
        <taxon>Fungi</taxon>
        <taxon>Dikarya</taxon>
        <taxon>Basidiomycota</taxon>
        <taxon>Ustilaginomycotina</taxon>
        <taxon>Ustilaginomycetes</taxon>
        <taxon>Ustilaginales</taxon>
        <taxon>Ustilaginaceae</taxon>
        <taxon>Ustilago</taxon>
    </lineage>
</organism>
<feature type="region of interest" description="Disordered" evidence="1">
    <location>
        <begin position="1"/>
        <end position="27"/>
    </location>
</feature>
<keyword evidence="3" id="KW-1185">Reference proteome</keyword>
<feature type="region of interest" description="Disordered" evidence="1">
    <location>
        <begin position="187"/>
        <end position="237"/>
    </location>
</feature>
<sequence>MLDSPAQVSVVPLYPSSSAPSSALSSSLAQTSRTSSDICNSARNSFASTCPPSVSSAPSQPPKPQSAAASLSLQLANICPKRTPTLDLSTQPHILPRSSSISKTKLRASFASSTSSSSSSSSHHLHGSTCSLPISLSMPSISSAAQVETTPKAGSSRFPITTTTMAAKTSSKRSSLLGSISVADRAKKFQPESASVAPPSRPYKSGVRKTSPSPVIQPASNATSAASPSSSPLLLSSQAPCSSSQVAATSYNNDTANESNAVIKHARRISVSTPMHRRARSDVSLIDPHFGQDTTSSTSTSDSNIIATINPPTIRTTSFAEIEELTAKLEANRPRSKTLDRLHRGRANSVLMQSIAEENMQLRLCSSTETIRGLNPAGPRASGIDPRLALKDSHVNFQVSPCLSEDGSIDWHCFVTANYGVTASVDFRQPISITDLAFPISKRKQVYHSKLAKADSPTLNDEATWLEEELARCSSDEEDDEHNPNGAVRHSIDEEYLTPDGSPLLSPVNVMAPPQVEIMGLGIQDVSLLLPGEQKDAEKSADSLLEQVAMHEACIQTLRTLSHEEREQATAIASVTNSRQQLHLGLPSMPNRRSSLSVPPQYPALRGVGSNGDFSATQLDSSALFGEDSYDASMSPMADMGHGAPNNDYSTDSTGERRASAASYLSTDSTASADLSNTSHASSLLFNAHLAAPSMERGGSADTALSTRPSSIASSYCHDKAPVKPPRSPFRMNSLPLPPLPQEEACETPQLSHQSEAQVGLGKPLRSPLRMNAMPLPPLPHEAADAVCKPRSSKESARVLRQASRRKEGTDLPLPPARLGSLDAMVAAAPKEMQLKEEFPDRLLGDWMTAESPAIVEKHEEHGFSVEPVPLHKRIRKQDGTTYLPGLGEIVPPSPDVAANLTLSAQDIPIYPAALKRLGLEPSASMLSPATPAATSAAASGAGLTKSLTLKSKLSGRLGLSTGSKDDDAVVAGAKVERKGSDSSLPNVLGRMRKSSGKNDSRLSSVTTLAAAAELPAAWKDRIKRPSIDTRRPSLASLTLSSTHSSSASSKVNGAVQQRATATPLPGIQLQDSRSRSSMGFRKMLSSITGVESIPSSTTSTSSSTVNTNTNTNTNNPSFSTFAESTTTAPTTLEALAATTFESPLRRKPSSRSRTQHYQSFIQLSDDEDSPSPSSSSSSSSSFSPSSSSVILHKGSGKKDLTKMFGASQVDLDLSHPSTSATAARQDKRWTASLGRSSAAKKRSGLW</sequence>
<feature type="compositionally biased region" description="Low complexity" evidence="1">
    <location>
        <begin position="217"/>
        <end position="237"/>
    </location>
</feature>
<feature type="compositionally biased region" description="Low complexity" evidence="1">
    <location>
        <begin position="8"/>
        <end position="27"/>
    </location>
</feature>
<feature type="compositionally biased region" description="Low complexity" evidence="1">
    <location>
        <begin position="1171"/>
        <end position="1189"/>
    </location>
</feature>
<feature type="region of interest" description="Disordered" evidence="1">
    <location>
        <begin position="1212"/>
        <end position="1247"/>
    </location>
</feature>